<dbReference type="VEuPathDB" id="VectorBase:GPAI007276"/>
<accession>A0A1A9Z8T5</accession>
<protein>
    <submittedName>
        <fullName evidence="1">Uncharacterized protein</fullName>
    </submittedName>
</protein>
<sequence>MKQKICCNIVCLIGEIKKRDSRYTFAIQLNNNSLQYLFILSPKFPKKSDLVCSSSGNANKSHQNISAVDDMHDLTELGYVFQLKFHALSRLKYCEALATNHVYHIRGPGPTNSDYRTLRTSPDETNKLACPSSINNTACQIDKKHLTLTHSRPSPSTRGAVVEPKNNLHRWDRKKKKYISIASHFAANDYNKLTVSATLAAAMIKTNERTKRRGRPVPACEQLLKNSKCCIRVNPKINLDGTGHCPKQKNLKNTPRCYNKDCISKLKHKLIFNQYACASKRFCNIRITIVQLTINHNYVTISDMNSECEYSHALKLIRAVVGLYFAGSKSEV</sequence>
<proteinExistence type="predicted"/>
<organism evidence="1 2">
    <name type="scientific">Glossina pallidipes</name>
    <name type="common">Tsetse fly</name>
    <dbReference type="NCBI Taxonomy" id="7398"/>
    <lineage>
        <taxon>Eukaryota</taxon>
        <taxon>Metazoa</taxon>
        <taxon>Ecdysozoa</taxon>
        <taxon>Arthropoda</taxon>
        <taxon>Hexapoda</taxon>
        <taxon>Insecta</taxon>
        <taxon>Pterygota</taxon>
        <taxon>Neoptera</taxon>
        <taxon>Endopterygota</taxon>
        <taxon>Diptera</taxon>
        <taxon>Brachycera</taxon>
        <taxon>Muscomorpha</taxon>
        <taxon>Hippoboscoidea</taxon>
        <taxon>Glossinidae</taxon>
        <taxon>Glossina</taxon>
    </lineage>
</organism>
<dbReference type="AlphaFoldDB" id="A0A1A9Z8T5"/>
<evidence type="ECO:0000313" key="1">
    <source>
        <dbReference type="EnsemblMetazoa" id="GPAI007276-PA"/>
    </source>
</evidence>
<reference evidence="2" key="1">
    <citation type="submission" date="2014-03" db="EMBL/GenBank/DDBJ databases">
        <authorList>
            <person name="Aksoy S."/>
            <person name="Warren W."/>
            <person name="Wilson R.K."/>
        </authorList>
    </citation>
    <scope>NUCLEOTIDE SEQUENCE [LARGE SCALE GENOMIC DNA]</scope>
    <source>
        <strain evidence="2">IAEA</strain>
    </source>
</reference>
<reference evidence="1" key="2">
    <citation type="submission" date="2020-05" db="UniProtKB">
        <authorList>
            <consortium name="EnsemblMetazoa"/>
        </authorList>
    </citation>
    <scope>IDENTIFICATION</scope>
    <source>
        <strain evidence="1">IAEA</strain>
    </source>
</reference>
<keyword evidence="2" id="KW-1185">Reference proteome</keyword>
<dbReference type="Proteomes" id="UP000092445">
    <property type="component" value="Unassembled WGS sequence"/>
</dbReference>
<dbReference type="EnsemblMetazoa" id="GPAI007276-RA">
    <property type="protein sequence ID" value="GPAI007276-PA"/>
    <property type="gene ID" value="GPAI007276"/>
</dbReference>
<name>A0A1A9Z8T5_GLOPL</name>
<evidence type="ECO:0000313" key="2">
    <source>
        <dbReference type="Proteomes" id="UP000092445"/>
    </source>
</evidence>